<evidence type="ECO:0000313" key="2">
    <source>
        <dbReference type="Proteomes" id="UP000029553"/>
    </source>
</evidence>
<gene>
    <name evidence="1" type="ORF">P353_17855</name>
</gene>
<dbReference type="AlphaFoldDB" id="A0A096FCR0"/>
<accession>A0A096FCR0</accession>
<dbReference type="EMBL" id="AWOR01000058">
    <property type="protein sequence ID" value="KGH27729.1"/>
    <property type="molecule type" value="Genomic_DNA"/>
</dbReference>
<proteinExistence type="predicted"/>
<name>A0A096FCR0_COMTE</name>
<dbReference type="Proteomes" id="UP000029553">
    <property type="component" value="Unassembled WGS sequence"/>
</dbReference>
<evidence type="ECO:0000313" key="1">
    <source>
        <dbReference type="EMBL" id="KGH27729.1"/>
    </source>
</evidence>
<reference evidence="1 2" key="1">
    <citation type="submission" date="2013-09" db="EMBL/GenBank/DDBJ databases">
        <title>High correlation between genotypes and phenotypes of environmental bacteria Comamonas testosteroni strains.</title>
        <authorList>
            <person name="Liu L."/>
            <person name="Zhu W."/>
            <person name="Xia X."/>
            <person name="Xu B."/>
            <person name="Luo M."/>
            <person name="Wang G."/>
        </authorList>
    </citation>
    <scope>NUCLEOTIDE SEQUENCE [LARGE SCALE GENOMIC DNA]</scope>
    <source>
        <strain evidence="1 2">JL40</strain>
    </source>
</reference>
<comment type="caution">
    <text evidence="1">The sequence shown here is derived from an EMBL/GenBank/DDBJ whole genome shotgun (WGS) entry which is preliminary data.</text>
</comment>
<organism evidence="1 2">
    <name type="scientific">Comamonas testosteroni</name>
    <name type="common">Pseudomonas testosteroni</name>
    <dbReference type="NCBI Taxonomy" id="285"/>
    <lineage>
        <taxon>Bacteria</taxon>
        <taxon>Pseudomonadati</taxon>
        <taxon>Pseudomonadota</taxon>
        <taxon>Betaproteobacteria</taxon>
        <taxon>Burkholderiales</taxon>
        <taxon>Comamonadaceae</taxon>
        <taxon>Comamonas</taxon>
    </lineage>
</organism>
<protein>
    <submittedName>
        <fullName evidence="1">Uncharacterized protein</fullName>
    </submittedName>
</protein>
<sequence length="39" mass="4773">MEVLRHQLMLAMLRWSKELMMLFFASRTGMNENHSQQYL</sequence>